<dbReference type="PANTHER" id="PTHR13847:SF286">
    <property type="entry name" value="D-AMINO ACID DEHYDROGENASE"/>
    <property type="match status" value="1"/>
</dbReference>
<comment type="caution">
    <text evidence="6">The sequence shown here is derived from an EMBL/GenBank/DDBJ whole genome shotgun (WGS) entry which is preliminary data.</text>
</comment>
<organism evidence="6 7">
    <name type="scientific">Isoptericola cucumis</name>
    <dbReference type="NCBI Taxonomy" id="1776856"/>
    <lineage>
        <taxon>Bacteria</taxon>
        <taxon>Bacillati</taxon>
        <taxon>Actinomycetota</taxon>
        <taxon>Actinomycetes</taxon>
        <taxon>Micrococcales</taxon>
        <taxon>Promicromonosporaceae</taxon>
        <taxon>Isoptericola</taxon>
    </lineage>
</organism>
<feature type="domain" description="FAD dependent oxidoreductase" evidence="5">
    <location>
        <begin position="9"/>
        <end position="377"/>
    </location>
</feature>
<keyword evidence="3" id="KW-0285">Flavoprotein</keyword>
<evidence type="ECO:0000256" key="3">
    <source>
        <dbReference type="ARBA" id="ARBA00022630"/>
    </source>
</evidence>
<dbReference type="NCBIfam" id="TIGR03364">
    <property type="entry name" value="HpnW_proposed"/>
    <property type="match status" value="1"/>
</dbReference>
<dbReference type="InterPro" id="IPR036188">
    <property type="entry name" value="FAD/NAD-bd_sf"/>
</dbReference>
<proteinExistence type="inferred from homology"/>
<dbReference type="SUPFAM" id="SSF51905">
    <property type="entry name" value="FAD/NAD(P)-binding domain"/>
    <property type="match status" value="1"/>
</dbReference>
<gene>
    <name evidence="6" type="ORF">GCM10007368_37700</name>
</gene>
<dbReference type="RefSeq" id="WP_188525286.1">
    <property type="nucleotide sequence ID" value="NZ_BMDG01000016.1"/>
</dbReference>
<comment type="cofactor">
    <cofactor evidence="1">
        <name>FAD</name>
        <dbReference type="ChEBI" id="CHEBI:57692"/>
    </cofactor>
</comment>
<evidence type="ECO:0000256" key="1">
    <source>
        <dbReference type="ARBA" id="ARBA00001974"/>
    </source>
</evidence>
<dbReference type="EMBL" id="BMDG01000016">
    <property type="protein sequence ID" value="GGI11740.1"/>
    <property type="molecule type" value="Genomic_DNA"/>
</dbReference>
<dbReference type="Proteomes" id="UP000632535">
    <property type="component" value="Unassembled WGS sequence"/>
</dbReference>
<reference evidence="7" key="1">
    <citation type="journal article" date="2019" name="Int. J. Syst. Evol. Microbiol.">
        <title>The Global Catalogue of Microorganisms (GCM) 10K type strain sequencing project: providing services to taxonomists for standard genome sequencing and annotation.</title>
        <authorList>
            <consortium name="The Broad Institute Genomics Platform"/>
            <consortium name="The Broad Institute Genome Sequencing Center for Infectious Disease"/>
            <person name="Wu L."/>
            <person name="Ma J."/>
        </authorList>
    </citation>
    <scope>NUCLEOTIDE SEQUENCE [LARGE SCALE GENOMIC DNA]</scope>
    <source>
        <strain evidence="7">CCM 8653</strain>
    </source>
</reference>
<keyword evidence="4" id="KW-0560">Oxidoreductase</keyword>
<evidence type="ECO:0000313" key="7">
    <source>
        <dbReference type="Proteomes" id="UP000632535"/>
    </source>
</evidence>
<sequence length="398" mass="42805">MTTTLDDTDVVVVGAGIAGLAHALACARRGLRVTVVERDDRAVGASIRNFGSIWPIGQVHGDDWSDYERGCRGADVWRTVAAETGMWIADTGSLAVARHADELAVLEEFLAQGGPAVERGARLVTAAEVVDLSPAVVPDEVVGGMFSPTEVNVDPTVGIPTVARWLAERHGVRFVWGALVREIDLPRVRTSAGDLRCEQVFVCSGADFQTLYPELWGPDVARKCKLQMMRTVPQPGGWDLGPTLCAGLTLLHYDSFSRLSSLGALRERMADELPFQREHGIHVLATQTASGAVTIGDSHDYAPTHDPFEKQAVFDAILDYFDGFVRLPDRRIEEYWHGVYPSLVDGTPHLVAEPEPGVRVANGLGGAGMTLSFGLAEDHLAGRVGPRTALAAATTDHA</sequence>
<dbReference type="Pfam" id="PF01266">
    <property type="entry name" value="DAO"/>
    <property type="match status" value="1"/>
</dbReference>
<dbReference type="Gene3D" id="3.50.50.60">
    <property type="entry name" value="FAD/NAD(P)-binding domain"/>
    <property type="match status" value="1"/>
</dbReference>
<dbReference type="InterPro" id="IPR017741">
    <property type="entry name" value="FAD-dependent_OxRdtase_HpnW"/>
</dbReference>
<protein>
    <submittedName>
        <fullName evidence="6">Oxidoreductase</fullName>
    </submittedName>
</protein>
<keyword evidence="7" id="KW-1185">Reference proteome</keyword>
<name>A0ABQ2BCP2_9MICO</name>
<evidence type="ECO:0000313" key="6">
    <source>
        <dbReference type="EMBL" id="GGI11740.1"/>
    </source>
</evidence>
<evidence type="ECO:0000256" key="2">
    <source>
        <dbReference type="ARBA" id="ARBA00009410"/>
    </source>
</evidence>
<evidence type="ECO:0000256" key="4">
    <source>
        <dbReference type="ARBA" id="ARBA00023002"/>
    </source>
</evidence>
<evidence type="ECO:0000259" key="5">
    <source>
        <dbReference type="Pfam" id="PF01266"/>
    </source>
</evidence>
<dbReference type="Gene3D" id="3.30.9.10">
    <property type="entry name" value="D-Amino Acid Oxidase, subunit A, domain 2"/>
    <property type="match status" value="1"/>
</dbReference>
<dbReference type="PANTHER" id="PTHR13847">
    <property type="entry name" value="SARCOSINE DEHYDROGENASE-RELATED"/>
    <property type="match status" value="1"/>
</dbReference>
<dbReference type="InterPro" id="IPR006076">
    <property type="entry name" value="FAD-dep_OxRdtase"/>
</dbReference>
<accession>A0ABQ2BCP2</accession>
<comment type="similarity">
    <text evidence="2">Belongs to the DadA oxidoreductase family.</text>
</comment>